<dbReference type="InterPro" id="IPR010982">
    <property type="entry name" value="Lambda_DNA-bd_dom_sf"/>
</dbReference>
<reference evidence="5 6" key="1">
    <citation type="submission" date="2019-12" db="EMBL/GenBank/DDBJ databases">
        <title>Auraticoccus cholistani sp. nov., an actinomycete isolated from soil of Cholistan desert.</title>
        <authorList>
            <person name="Cheema M.T."/>
        </authorList>
    </citation>
    <scope>NUCLEOTIDE SEQUENCE [LARGE SCALE GENOMIC DNA]</scope>
    <source>
        <strain evidence="5 6">F435</strain>
    </source>
</reference>
<evidence type="ECO:0000259" key="4">
    <source>
        <dbReference type="PROSITE" id="PS50932"/>
    </source>
</evidence>
<evidence type="ECO:0000256" key="2">
    <source>
        <dbReference type="ARBA" id="ARBA00023125"/>
    </source>
</evidence>
<dbReference type="PROSITE" id="PS00356">
    <property type="entry name" value="HTH_LACI_1"/>
    <property type="match status" value="1"/>
</dbReference>
<evidence type="ECO:0000256" key="3">
    <source>
        <dbReference type="ARBA" id="ARBA00023163"/>
    </source>
</evidence>
<dbReference type="SUPFAM" id="SSF53822">
    <property type="entry name" value="Periplasmic binding protein-like I"/>
    <property type="match status" value="1"/>
</dbReference>
<dbReference type="InterPro" id="IPR028082">
    <property type="entry name" value="Peripla_BP_I"/>
</dbReference>
<evidence type="ECO:0000313" key="5">
    <source>
        <dbReference type="EMBL" id="MVA74461.1"/>
    </source>
</evidence>
<dbReference type="Pfam" id="PF00356">
    <property type="entry name" value="LacI"/>
    <property type="match status" value="1"/>
</dbReference>
<evidence type="ECO:0000313" key="6">
    <source>
        <dbReference type="Proteomes" id="UP000435304"/>
    </source>
</evidence>
<dbReference type="CDD" id="cd01392">
    <property type="entry name" value="HTH_LacI"/>
    <property type="match status" value="1"/>
</dbReference>
<accession>A0A6A9UP68</accession>
<dbReference type="InterPro" id="IPR046335">
    <property type="entry name" value="LacI/GalR-like_sensor"/>
</dbReference>
<dbReference type="InterPro" id="IPR000843">
    <property type="entry name" value="HTH_LacI"/>
</dbReference>
<dbReference type="GO" id="GO:0000976">
    <property type="term" value="F:transcription cis-regulatory region binding"/>
    <property type="evidence" value="ECO:0007669"/>
    <property type="project" value="TreeGrafter"/>
</dbReference>
<keyword evidence="6" id="KW-1185">Reference proteome</keyword>
<dbReference type="PANTHER" id="PTHR30146:SF109">
    <property type="entry name" value="HTH-TYPE TRANSCRIPTIONAL REGULATOR GALS"/>
    <property type="match status" value="1"/>
</dbReference>
<keyword evidence="1" id="KW-0805">Transcription regulation</keyword>
<keyword evidence="3" id="KW-0804">Transcription</keyword>
<dbReference type="GO" id="GO:0003700">
    <property type="term" value="F:DNA-binding transcription factor activity"/>
    <property type="evidence" value="ECO:0007669"/>
    <property type="project" value="TreeGrafter"/>
</dbReference>
<dbReference type="PANTHER" id="PTHR30146">
    <property type="entry name" value="LACI-RELATED TRANSCRIPTIONAL REPRESSOR"/>
    <property type="match status" value="1"/>
</dbReference>
<sequence length="332" mass="35409">MAVGLKDVAQRAGVSIKTVSNVVNGYPHITPATRAKVTAAIEELGYRPNLFGRSLRTGRTGVIALAVPAIDNPYYAALARAVIKAAEELRWTVLVDQTDGSPERERLVLDGIRDRMIDGLLFAPRSVSARVLADRPAEVPLVLLGDRVSDPGLDRVTVDSVAVGEAATRHLLELERTRVAALGTSTEDTMAAARLQGVRQALQAAGLRPQPELELVVEHWDHASGQQATDRLLASGAPFDALVCFNDALALGAVHALQQAGRTIPADVAVIGVDDVPASRFLWPPLSSVRLDIAAIADHAVTLLAERIADRQREVRHVTAGFEVVPRASTVG</sequence>
<dbReference type="Proteomes" id="UP000435304">
    <property type="component" value="Unassembled WGS sequence"/>
</dbReference>
<keyword evidence="2" id="KW-0238">DNA-binding</keyword>
<protein>
    <submittedName>
        <fullName evidence="5">Substrate-binding domain-containing protein</fullName>
    </submittedName>
</protein>
<dbReference type="EMBL" id="WPCU01000001">
    <property type="protein sequence ID" value="MVA74461.1"/>
    <property type="molecule type" value="Genomic_DNA"/>
</dbReference>
<dbReference type="RefSeq" id="WP_197429626.1">
    <property type="nucleotide sequence ID" value="NZ_WPCU01000001.1"/>
</dbReference>
<proteinExistence type="predicted"/>
<dbReference type="Gene3D" id="1.10.260.40">
    <property type="entry name" value="lambda repressor-like DNA-binding domains"/>
    <property type="match status" value="1"/>
</dbReference>
<evidence type="ECO:0000256" key="1">
    <source>
        <dbReference type="ARBA" id="ARBA00023015"/>
    </source>
</evidence>
<dbReference type="SUPFAM" id="SSF47413">
    <property type="entry name" value="lambda repressor-like DNA-binding domains"/>
    <property type="match status" value="1"/>
</dbReference>
<dbReference type="PROSITE" id="PS50932">
    <property type="entry name" value="HTH_LACI_2"/>
    <property type="match status" value="1"/>
</dbReference>
<dbReference type="CDD" id="cd06267">
    <property type="entry name" value="PBP1_LacI_sugar_binding-like"/>
    <property type="match status" value="1"/>
</dbReference>
<dbReference type="AlphaFoldDB" id="A0A6A9UP68"/>
<feature type="domain" description="HTH lacI-type" evidence="4">
    <location>
        <begin position="3"/>
        <end position="57"/>
    </location>
</feature>
<organism evidence="5 6">
    <name type="scientific">Auraticoccus cholistanensis</name>
    <dbReference type="NCBI Taxonomy" id="2656650"/>
    <lineage>
        <taxon>Bacteria</taxon>
        <taxon>Bacillati</taxon>
        <taxon>Actinomycetota</taxon>
        <taxon>Actinomycetes</taxon>
        <taxon>Propionibacteriales</taxon>
        <taxon>Propionibacteriaceae</taxon>
        <taxon>Auraticoccus</taxon>
    </lineage>
</organism>
<dbReference type="SMART" id="SM00354">
    <property type="entry name" value="HTH_LACI"/>
    <property type="match status" value="1"/>
</dbReference>
<gene>
    <name evidence="5" type="ORF">GC722_00195</name>
</gene>
<name>A0A6A9UP68_9ACTN</name>
<comment type="caution">
    <text evidence="5">The sequence shown here is derived from an EMBL/GenBank/DDBJ whole genome shotgun (WGS) entry which is preliminary data.</text>
</comment>
<dbReference type="Gene3D" id="3.40.50.2300">
    <property type="match status" value="2"/>
</dbReference>
<dbReference type="Pfam" id="PF13377">
    <property type="entry name" value="Peripla_BP_3"/>
    <property type="match status" value="1"/>
</dbReference>